<evidence type="ECO:0000256" key="3">
    <source>
        <dbReference type="ARBA" id="ARBA00023004"/>
    </source>
</evidence>
<proteinExistence type="predicted"/>
<dbReference type="Gene3D" id="2.60.40.420">
    <property type="entry name" value="Cupredoxins - blue copper proteins"/>
    <property type="match status" value="1"/>
</dbReference>
<dbReference type="InterPro" id="IPR008972">
    <property type="entry name" value="Cupredoxin"/>
</dbReference>
<dbReference type="InterPro" id="IPR052721">
    <property type="entry name" value="ET_Amicyanin"/>
</dbReference>
<dbReference type="Proteomes" id="UP000033684">
    <property type="component" value="Unassembled WGS sequence"/>
</dbReference>
<evidence type="ECO:0000259" key="6">
    <source>
        <dbReference type="PROSITE" id="PS51007"/>
    </source>
</evidence>
<dbReference type="SUPFAM" id="SSF49503">
    <property type="entry name" value="Cupredoxins"/>
    <property type="match status" value="1"/>
</dbReference>
<evidence type="ECO:0000313" key="8">
    <source>
        <dbReference type="Proteomes" id="UP000033684"/>
    </source>
</evidence>
<dbReference type="PROSITE" id="PS51007">
    <property type="entry name" value="CYTC"/>
    <property type="match status" value="1"/>
</dbReference>
<organism evidence="7 8">
    <name type="scientific">Methylocucumis oryzae</name>
    <dbReference type="NCBI Taxonomy" id="1632867"/>
    <lineage>
        <taxon>Bacteria</taxon>
        <taxon>Pseudomonadati</taxon>
        <taxon>Pseudomonadota</taxon>
        <taxon>Gammaproteobacteria</taxon>
        <taxon>Methylococcales</taxon>
        <taxon>Methylococcaceae</taxon>
        <taxon>Methylocucumis</taxon>
    </lineage>
</organism>
<keyword evidence="3 4" id="KW-0408">Iron</keyword>
<dbReference type="GO" id="GO:0020037">
    <property type="term" value="F:heme binding"/>
    <property type="evidence" value="ECO:0007669"/>
    <property type="project" value="InterPro"/>
</dbReference>
<dbReference type="InterPro" id="IPR028096">
    <property type="entry name" value="EfeO_Cupredoxin"/>
</dbReference>
<dbReference type="Pfam" id="PF13473">
    <property type="entry name" value="Cupredoxin_1"/>
    <property type="match status" value="1"/>
</dbReference>
<evidence type="ECO:0000256" key="2">
    <source>
        <dbReference type="ARBA" id="ARBA00022723"/>
    </source>
</evidence>
<keyword evidence="1 4" id="KW-0349">Heme</keyword>
<keyword evidence="5" id="KW-0732">Signal</keyword>
<evidence type="ECO:0000256" key="1">
    <source>
        <dbReference type="ARBA" id="ARBA00022617"/>
    </source>
</evidence>
<evidence type="ECO:0000313" key="7">
    <source>
        <dbReference type="EMBL" id="KJV07943.1"/>
    </source>
</evidence>
<sequence>MLKVLRVLVLPLGLLASTADAKTVTVNIVDFAFSANTLTLDSGDKVKWVNQDSFTHTSTSDTGVWDSGNLAKAQSFTQGFVKEGTFSYFCKIHPGMKASITVRSPEQTKVQIGKEIINSSPKRLPIKLNLTGKKADQVYLGSYIVNTQGGCNDCHTCPSFATGRDPYKGEALQFNAKAYLAGGKAFGPFISANLTPDANGKPAGVTLAEFKDLMRTGKDPHEPGNILQVMPWPVYGLMSDRDLEAIYAYLSSIPKAAQPDASACP</sequence>
<reference evidence="7 8" key="2">
    <citation type="journal article" date="2016" name="Microb. Ecol.">
        <title>Genome Characteristics of a Novel Type I Methanotroph (Sn10-6) Isolated from a Flooded Indian Rice Field.</title>
        <authorList>
            <person name="Rahalkar M.C."/>
            <person name="Pandit P.S."/>
            <person name="Dhakephalkar P.K."/>
            <person name="Pore S."/>
            <person name="Arora P."/>
            <person name="Kapse N."/>
        </authorList>
    </citation>
    <scope>NUCLEOTIDE SEQUENCE [LARGE SCALE GENOMIC DNA]</scope>
    <source>
        <strain evidence="7 8">Sn10-6</strain>
    </source>
</reference>
<dbReference type="RefSeq" id="WP_045777834.1">
    <property type="nucleotide sequence ID" value="NZ_LAJX01000009.1"/>
</dbReference>
<accession>A0A0F3IN12</accession>
<name>A0A0F3IN12_9GAMM</name>
<dbReference type="SUPFAM" id="SSF46626">
    <property type="entry name" value="Cytochrome c"/>
    <property type="match status" value="1"/>
</dbReference>
<dbReference type="GO" id="GO:0046872">
    <property type="term" value="F:metal ion binding"/>
    <property type="evidence" value="ECO:0007669"/>
    <property type="project" value="UniProtKB-KW"/>
</dbReference>
<evidence type="ECO:0000256" key="4">
    <source>
        <dbReference type="PROSITE-ProRule" id="PRU00433"/>
    </source>
</evidence>
<dbReference type="OrthoDB" id="9811281at2"/>
<dbReference type="EMBL" id="LAJX01000009">
    <property type="protein sequence ID" value="KJV07943.1"/>
    <property type="molecule type" value="Genomic_DNA"/>
</dbReference>
<dbReference type="PANTHER" id="PTHR36507:SF1">
    <property type="entry name" value="BLL1555 PROTEIN"/>
    <property type="match status" value="1"/>
</dbReference>
<keyword evidence="8" id="KW-1185">Reference proteome</keyword>
<dbReference type="PANTHER" id="PTHR36507">
    <property type="entry name" value="BLL1555 PROTEIN"/>
    <property type="match status" value="1"/>
</dbReference>
<protein>
    <recommendedName>
        <fullName evidence="6">Cytochrome c domain-containing protein</fullName>
    </recommendedName>
</protein>
<dbReference type="InterPro" id="IPR009056">
    <property type="entry name" value="Cyt_c-like_dom"/>
</dbReference>
<reference evidence="8" key="1">
    <citation type="submission" date="2015-03" db="EMBL/GenBank/DDBJ databases">
        <title>Draft genome sequence of a novel methanotroph (Sn10-6) isolated from flooded ricefield rhizosphere in India.</title>
        <authorList>
            <person name="Pandit P.S."/>
            <person name="Pore S.D."/>
            <person name="Arora P."/>
            <person name="Kapse N.G."/>
            <person name="Dhakephalkar P.K."/>
            <person name="Rahalkar M.C."/>
        </authorList>
    </citation>
    <scope>NUCLEOTIDE SEQUENCE [LARGE SCALE GENOMIC DNA]</scope>
    <source>
        <strain evidence="8">Sn10-6</strain>
    </source>
</reference>
<feature type="domain" description="Cytochrome c" evidence="6">
    <location>
        <begin position="136"/>
        <end position="254"/>
    </location>
</feature>
<comment type="caution">
    <text evidence="7">The sequence shown here is derived from an EMBL/GenBank/DDBJ whole genome shotgun (WGS) entry which is preliminary data.</text>
</comment>
<dbReference type="AlphaFoldDB" id="A0A0F3IN12"/>
<feature type="signal peptide" evidence="5">
    <location>
        <begin position="1"/>
        <end position="21"/>
    </location>
</feature>
<feature type="chain" id="PRO_5002462227" description="Cytochrome c domain-containing protein" evidence="5">
    <location>
        <begin position="22"/>
        <end position="265"/>
    </location>
</feature>
<keyword evidence="2 4" id="KW-0479">Metal-binding</keyword>
<dbReference type="InterPro" id="IPR036909">
    <property type="entry name" value="Cyt_c-like_dom_sf"/>
</dbReference>
<dbReference type="GO" id="GO:0009055">
    <property type="term" value="F:electron transfer activity"/>
    <property type="evidence" value="ECO:0007669"/>
    <property type="project" value="InterPro"/>
</dbReference>
<evidence type="ECO:0000256" key="5">
    <source>
        <dbReference type="SAM" id="SignalP"/>
    </source>
</evidence>
<gene>
    <name evidence="7" type="ORF">VZ94_01210</name>
</gene>